<dbReference type="InterPro" id="IPR004504">
    <property type="entry name" value="DNA_repair_RadA"/>
</dbReference>
<dbReference type="InterPro" id="IPR014721">
    <property type="entry name" value="Ribsml_uS5_D2-typ_fold_subgr"/>
</dbReference>
<dbReference type="SUPFAM" id="SSF52540">
    <property type="entry name" value="P-loop containing nucleoside triphosphate hydrolases"/>
    <property type="match status" value="1"/>
</dbReference>
<evidence type="ECO:0000256" key="5">
    <source>
        <dbReference type="ARBA" id="ARBA00022801"/>
    </source>
</evidence>
<keyword evidence="9 11" id="KW-0238">DNA-binding</keyword>
<dbReference type="Pfam" id="PF13481">
    <property type="entry name" value="AAA_25"/>
    <property type="match status" value="1"/>
</dbReference>
<dbReference type="InterPro" id="IPR020588">
    <property type="entry name" value="RecA_ATP-bd"/>
</dbReference>
<dbReference type="InterPro" id="IPR041166">
    <property type="entry name" value="Rubredoxin_2"/>
</dbReference>
<dbReference type="PANTHER" id="PTHR32472:SF10">
    <property type="entry name" value="DNA REPAIR PROTEIN RADA-LIKE PROTEIN"/>
    <property type="match status" value="1"/>
</dbReference>
<keyword evidence="2 11" id="KW-0547">Nucleotide-binding</keyword>
<dbReference type="GO" id="GO:0000725">
    <property type="term" value="P:recombinational repair"/>
    <property type="evidence" value="ECO:0007669"/>
    <property type="project" value="UniProtKB-UniRule"/>
</dbReference>
<comment type="function">
    <text evidence="13">DNA-dependent ATPase involved in processing of recombination intermediates, plays a role in repairing DNA breaks. Stimulates the branch migration of RecA-mediated strand transfer reactions, allowing the 3' invading strand to extend heteroduplex DNA faster. Binds ssDNA in the presence of ADP but not other nucleotides, has ATPase activity that is stimulated by ssDNA and various branched DNA structures, but inhibited by SSB. Does not have RecA's homology-searching function.</text>
</comment>
<evidence type="ECO:0000256" key="12">
    <source>
        <dbReference type="NCBIfam" id="TIGR00416"/>
    </source>
</evidence>
<dbReference type="Pfam" id="PF18073">
    <property type="entry name" value="Zn_ribbon_LapB"/>
    <property type="match status" value="1"/>
</dbReference>
<evidence type="ECO:0000256" key="10">
    <source>
        <dbReference type="ARBA" id="ARBA00023204"/>
    </source>
</evidence>
<keyword evidence="4 13" id="KW-0863">Zinc-finger</keyword>
<evidence type="ECO:0000256" key="11">
    <source>
        <dbReference type="HAMAP-Rule" id="MF_01498"/>
    </source>
</evidence>
<organism evidence="15">
    <name type="scientific">Candidatus Caldatribacterium californiense</name>
    <dbReference type="NCBI Taxonomy" id="1454726"/>
    <lineage>
        <taxon>Bacteria</taxon>
        <taxon>Pseudomonadati</taxon>
        <taxon>Atribacterota</taxon>
        <taxon>Atribacteria</taxon>
        <taxon>Atribacterales</taxon>
        <taxon>Candidatus Caldatribacteriaceae</taxon>
        <taxon>Candidatus Caldatribacterium</taxon>
    </lineage>
</organism>
<evidence type="ECO:0000256" key="3">
    <source>
        <dbReference type="ARBA" id="ARBA00022763"/>
    </source>
</evidence>
<evidence type="ECO:0000256" key="2">
    <source>
        <dbReference type="ARBA" id="ARBA00022741"/>
    </source>
</evidence>
<comment type="caution">
    <text evidence="15">The sequence shown here is derived from an EMBL/GenBank/DDBJ whole genome shotgun (WGS) entry which is preliminary data.</text>
</comment>
<protein>
    <recommendedName>
        <fullName evidence="11 12">DNA repair protein RadA</fullName>
    </recommendedName>
</protein>
<gene>
    <name evidence="11 15" type="primary">radA</name>
    <name evidence="15" type="ORF">ENV30_02800</name>
</gene>
<dbReference type="SUPFAM" id="SSF54211">
    <property type="entry name" value="Ribosomal protein S5 domain 2-like"/>
    <property type="match status" value="1"/>
</dbReference>
<keyword evidence="1 11" id="KW-0479">Metal-binding</keyword>
<dbReference type="GO" id="GO:0003684">
    <property type="term" value="F:damaged DNA binding"/>
    <property type="evidence" value="ECO:0007669"/>
    <property type="project" value="InterPro"/>
</dbReference>
<keyword evidence="5" id="KW-0378">Hydrolase</keyword>
<keyword evidence="8 11" id="KW-0346">Stress response</keyword>
<dbReference type="GO" id="GO:0140664">
    <property type="term" value="F:ATP-dependent DNA damage sensor activity"/>
    <property type="evidence" value="ECO:0007669"/>
    <property type="project" value="InterPro"/>
</dbReference>
<feature type="binding site" evidence="11">
    <location>
        <begin position="90"/>
        <end position="97"/>
    </location>
    <ligand>
        <name>ATP</name>
        <dbReference type="ChEBI" id="CHEBI:30616"/>
    </ligand>
</feature>
<evidence type="ECO:0000256" key="7">
    <source>
        <dbReference type="ARBA" id="ARBA00022840"/>
    </source>
</evidence>
<accession>A0A7V3YFS5</accession>
<feature type="short sequence motif" description="RadA KNRFG motif" evidence="11">
    <location>
        <begin position="248"/>
        <end position="252"/>
    </location>
</feature>
<feature type="domain" description="RecA family profile 1" evidence="14">
    <location>
        <begin position="61"/>
        <end position="211"/>
    </location>
</feature>
<evidence type="ECO:0000256" key="9">
    <source>
        <dbReference type="ARBA" id="ARBA00023125"/>
    </source>
</evidence>
<dbReference type="PROSITE" id="PS50162">
    <property type="entry name" value="RECA_2"/>
    <property type="match status" value="1"/>
</dbReference>
<dbReference type="PANTHER" id="PTHR32472">
    <property type="entry name" value="DNA REPAIR PROTEIN RADA"/>
    <property type="match status" value="1"/>
</dbReference>
<comment type="function">
    <text evidence="11">Plays a role in repairing double-strand DNA breaks, probably involving stabilizing or processing branched DNA or blocked replication forks.</text>
</comment>
<sequence length="451" mass="49475">MRYLCSECGYSTPNWMGRCPQCGGWNTFFEEKTERKPKKSASPPGVVPVRLSEVNEANLREYRRFSSGIGEVDRVLGGGVVEGSLILLSGDPGIGKSTLLLEIAENVARAGKTVLYVSSEESLAQVYLRVNRLGLSRTPNLFLLSSDTFEDILSAIDTLSPHLVIVDSIQNLSRQESDFLPGSVAMLRELSTQFMGIAKKRGIACILVGHVTKEGVVAGPKTLEHLVDVVLYLEGDPNRPLRMLRGMKNRFGSTQEVGLLELGEEGFVEVSDPSLYFLLDGEGSCPGVARTVLAEGKRAMVVEIQSLVHPSSFDFPRRVSLGIDLNRLHLLLAVVEKNARIRFSRHDVYVSIAGGIRALETGLDLALCVSLVSSRLEREVRKDTVFCGEVGLGGEVRSVPLLELRLQEALRVGIRRAVLARNQKVPLRLAGIDCVFCSHILELLEREGLKP</sequence>
<dbReference type="GO" id="GO:0016787">
    <property type="term" value="F:hydrolase activity"/>
    <property type="evidence" value="ECO:0007669"/>
    <property type="project" value="UniProtKB-KW"/>
</dbReference>
<dbReference type="InterPro" id="IPR020568">
    <property type="entry name" value="Ribosomal_Su5_D2-typ_SF"/>
</dbReference>
<comment type="similarity">
    <text evidence="11 13">Belongs to the RecA family. RadA subfamily.</text>
</comment>
<keyword evidence="6 13" id="KW-0862">Zinc</keyword>
<keyword evidence="3 11" id="KW-0227">DNA damage</keyword>
<dbReference type="HAMAP" id="MF_01498">
    <property type="entry name" value="RadA_bact"/>
    <property type="match status" value="1"/>
</dbReference>
<dbReference type="InterPro" id="IPR027417">
    <property type="entry name" value="P-loop_NTPase"/>
</dbReference>
<evidence type="ECO:0000256" key="13">
    <source>
        <dbReference type="RuleBase" id="RU003555"/>
    </source>
</evidence>
<evidence type="ECO:0000256" key="8">
    <source>
        <dbReference type="ARBA" id="ARBA00023016"/>
    </source>
</evidence>
<dbReference type="GO" id="GO:0008270">
    <property type="term" value="F:zinc ion binding"/>
    <property type="evidence" value="ECO:0007669"/>
    <property type="project" value="UniProtKB-KW"/>
</dbReference>
<keyword evidence="10 11" id="KW-0234">DNA repair</keyword>
<dbReference type="GO" id="GO:0005829">
    <property type="term" value="C:cytosol"/>
    <property type="evidence" value="ECO:0007669"/>
    <property type="project" value="TreeGrafter"/>
</dbReference>
<evidence type="ECO:0000313" key="15">
    <source>
        <dbReference type="EMBL" id="HGI30232.1"/>
    </source>
</evidence>
<feature type="region of interest" description="Lon-protease-like" evidence="11">
    <location>
        <begin position="347"/>
        <end position="451"/>
    </location>
</feature>
<evidence type="ECO:0000256" key="1">
    <source>
        <dbReference type="ARBA" id="ARBA00022723"/>
    </source>
</evidence>
<dbReference type="PRINTS" id="PR01874">
    <property type="entry name" value="DNAREPAIRADA"/>
</dbReference>
<proteinExistence type="inferred from homology"/>
<dbReference type="EMBL" id="DTFV01000042">
    <property type="protein sequence ID" value="HGI30232.1"/>
    <property type="molecule type" value="Genomic_DNA"/>
</dbReference>
<keyword evidence="7 11" id="KW-0067">ATP-binding</keyword>
<dbReference type="InterPro" id="IPR003593">
    <property type="entry name" value="AAA+_ATPase"/>
</dbReference>
<dbReference type="Gene3D" id="3.40.50.300">
    <property type="entry name" value="P-loop containing nucleotide triphosphate hydrolases"/>
    <property type="match status" value="1"/>
</dbReference>
<dbReference type="GO" id="GO:0005524">
    <property type="term" value="F:ATP binding"/>
    <property type="evidence" value="ECO:0007669"/>
    <property type="project" value="UniProtKB-UniRule"/>
</dbReference>
<dbReference type="NCBIfam" id="TIGR00416">
    <property type="entry name" value="sms"/>
    <property type="match status" value="1"/>
</dbReference>
<evidence type="ECO:0000259" key="14">
    <source>
        <dbReference type="PROSITE" id="PS50162"/>
    </source>
</evidence>
<comment type="domain">
    <text evidence="11">The middle region has homology to RecA with ATPase motifs including the RadA KNRFG motif, while the C-terminus is homologous to Lon protease.</text>
</comment>
<dbReference type="SMART" id="SM00382">
    <property type="entry name" value="AAA"/>
    <property type="match status" value="1"/>
</dbReference>
<evidence type="ECO:0000256" key="6">
    <source>
        <dbReference type="ARBA" id="ARBA00022833"/>
    </source>
</evidence>
<dbReference type="CDD" id="cd01121">
    <property type="entry name" value="RadA_SMS_N"/>
    <property type="match status" value="1"/>
</dbReference>
<reference evidence="15" key="1">
    <citation type="journal article" date="2020" name="mSystems">
        <title>Genome- and Community-Level Interaction Insights into Carbon Utilization and Element Cycling Functions of Hydrothermarchaeota in Hydrothermal Sediment.</title>
        <authorList>
            <person name="Zhou Z."/>
            <person name="Liu Y."/>
            <person name="Xu W."/>
            <person name="Pan J."/>
            <person name="Luo Z.H."/>
            <person name="Li M."/>
        </authorList>
    </citation>
    <scope>NUCLEOTIDE SEQUENCE [LARGE SCALE GENOMIC DNA]</scope>
    <source>
        <strain evidence="15">SpSt-747</strain>
    </source>
</reference>
<dbReference type="AlphaFoldDB" id="A0A7V3YFS5"/>
<name>A0A7V3YFS5_9BACT</name>
<dbReference type="Gene3D" id="3.30.230.10">
    <property type="match status" value="1"/>
</dbReference>
<evidence type="ECO:0000256" key="4">
    <source>
        <dbReference type="ARBA" id="ARBA00022771"/>
    </source>
</evidence>